<sequence length="79" mass="8869">MQHDQQLGEAVGSRKQTEERSAPQVDGSFRFETWRKSINVKDKEYEGPLPREDSLGALQAENPHWTGKLTVQAVNSGLC</sequence>
<keyword evidence="3" id="KW-1185">Reference proteome</keyword>
<protein>
    <submittedName>
        <fullName evidence="2">Uncharacterized protein</fullName>
    </submittedName>
</protein>
<accession>A0AAW1S5D8</accession>
<reference evidence="2 3" key="1">
    <citation type="journal article" date="2024" name="Nat. Commun.">
        <title>Phylogenomics reveals the evolutionary origins of lichenization in chlorophyte algae.</title>
        <authorList>
            <person name="Puginier C."/>
            <person name="Libourel C."/>
            <person name="Otte J."/>
            <person name="Skaloud P."/>
            <person name="Haon M."/>
            <person name="Grisel S."/>
            <person name="Petersen M."/>
            <person name="Berrin J.G."/>
            <person name="Delaux P.M."/>
            <person name="Dal Grande F."/>
            <person name="Keller J."/>
        </authorList>
    </citation>
    <scope>NUCLEOTIDE SEQUENCE [LARGE SCALE GENOMIC DNA]</scope>
    <source>
        <strain evidence="2 3">SAG 2145</strain>
    </source>
</reference>
<evidence type="ECO:0000256" key="1">
    <source>
        <dbReference type="SAM" id="MobiDB-lite"/>
    </source>
</evidence>
<comment type="caution">
    <text evidence="2">The sequence shown here is derived from an EMBL/GenBank/DDBJ whole genome shotgun (WGS) entry which is preliminary data.</text>
</comment>
<dbReference type="EMBL" id="JALJOS010000003">
    <property type="protein sequence ID" value="KAK9841159.1"/>
    <property type="molecule type" value="Genomic_DNA"/>
</dbReference>
<name>A0AAW1S5D8_9CHLO</name>
<dbReference type="Proteomes" id="UP001438707">
    <property type="component" value="Unassembled WGS sequence"/>
</dbReference>
<proteinExistence type="predicted"/>
<feature type="region of interest" description="Disordered" evidence="1">
    <location>
        <begin position="1"/>
        <end position="28"/>
    </location>
</feature>
<gene>
    <name evidence="2" type="ORF">WJX74_001157</name>
</gene>
<evidence type="ECO:0000313" key="2">
    <source>
        <dbReference type="EMBL" id="KAK9841159.1"/>
    </source>
</evidence>
<evidence type="ECO:0000313" key="3">
    <source>
        <dbReference type="Proteomes" id="UP001438707"/>
    </source>
</evidence>
<organism evidence="2 3">
    <name type="scientific">Apatococcus lobatus</name>
    <dbReference type="NCBI Taxonomy" id="904363"/>
    <lineage>
        <taxon>Eukaryota</taxon>
        <taxon>Viridiplantae</taxon>
        <taxon>Chlorophyta</taxon>
        <taxon>core chlorophytes</taxon>
        <taxon>Trebouxiophyceae</taxon>
        <taxon>Chlorellales</taxon>
        <taxon>Chlorellaceae</taxon>
        <taxon>Apatococcus</taxon>
    </lineage>
</organism>
<dbReference type="AlphaFoldDB" id="A0AAW1S5D8"/>